<dbReference type="AlphaFoldDB" id="A0A2B0WUA8"/>
<dbReference type="EMBL" id="NUXH01000131">
    <property type="protein sequence ID" value="PFL56264.1"/>
    <property type="molecule type" value="Genomic_DNA"/>
</dbReference>
<feature type="transmembrane region" description="Helical" evidence="6">
    <location>
        <begin position="237"/>
        <end position="263"/>
    </location>
</feature>
<evidence type="ECO:0000313" key="7">
    <source>
        <dbReference type="EMBL" id="PFL56264.1"/>
    </source>
</evidence>
<comment type="caution">
    <text evidence="7">The sequence shown here is derived from an EMBL/GenBank/DDBJ whole genome shotgun (WGS) entry which is preliminary data.</text>
</comment>
<dbReference type="SUPFAM" id="SSF103473">
    <property type="entry name" value="MFS general substrate transporter"/>
    <property type="match status" value="1"/>
</dbReference>
<evidence type="ECO:0000256" key="6">
    <source>
        <dbReference type="SAM" id="Phobius"/>
    </source>
</evidence>
<evidence type="ECO:0000256" key="4">
    <source>
        <dbReference type="ARBA" id="ARBA00022989"/>
    </source>
</evidence>
<evidence type="ECO:0000256" key="5">
    <source>
        <dbReference type="ARBA" id="ARBA00023136"/>
    </source>
</evidence>
<feature type="transmembrane region" description="Helical" evidence="6">
    <location>
        <begin position="363"/>
        <end position="381"/>
    </location>
</feature>
<proteinExistence type="predicted"/>
<evidence type="ECO:0000313" key="8">
    <source>
        <dbReference type="Proteomes" id="UP000222851"/>
    </source>
</evidence>
<keyword evidence="3 6" id="KW-0812">Transmembrane</keyword>
<dbReference type="GO" id="GO:0005886">
    <property type="term" value="C:plasma membrane"/>
    <property type="evidence" value="ECO:0007669"/>
    <property type="project" value="UniProtKB-SubCell"/>
</dbReference>
<evidence type="ECO:0000256" key="3">
    <source>
        <dbReference type="ARBA" id="ARBA00022692"/>
    </source>
</evidence>
<feature type="transmembrane region" description="Helical" evidence="6">
    <location>
        <begin position="203"/>
        <end position="225"/>
    </location>
</feature>
<protein>
    <submittedName>
        <fullName evidence="7">MFS transporter</fullName>
    </submittedName>
</protein>
<reference evidence="7 8" key="1">
    <citation type="submission" date="2017-09" db="EMBL/GenBank/DDBJ databases">
        <title>Large-scale bioinformatics analysis of Bacillus genomes uncovers conserved roles of natural products in bacterial physiology.</title>
        <authorList>
            <consortium name="Agbiome Team Llc"/>
            <person name="Bleich R.M."/>
            <person name="Grubbs K.J."/>
            <person name="Santa Maria K.C."/>
            <person name="Allen S.E."/>
            <person name="Farag S."/>
            <person name="Shank E.A."/>
            <person name="Bowers A."/>
        </authorList>
    </citation>
    <scope>NUCLEOTIDE SEQUENCE [LARGE SCALE GENOMIC DNA]</scope>
    <source>
        <strain evidence="7 8">AFS081271</strain>
    </source>
</reference>
<feature type="transmembrane region" description="Helical" evidence="6">
    <location>
        <begin position="283"/>
        <end position="300"/>
    </location>
</feature>
<feature type="transmembrane region" description="Helical" evidence="6">
    <location>
        <begin position="306"/>
        <end position="324"/>
    </location>
</feature>
<dbReference type="GO" id="GO:0022857">
    <property type="term" value="F:transmembrane transporter activity"/>
    <property type="evidence" value="ECO:0007669"/>
    <property type="project" value="InterPro"/>
</dbReference>
<dbReference type="Pfam" id="PF07690">
    <property type="entry name" value="MFS_1"/>
    <property type="match status" value="1"/>
</dbReference>
<evidence type="ECO:0000256" key="1">
    <source>
        <dbReference type="ARBA" id="ARBA00004651"/>
    </source>
</evidence>
<dbReference type="Gene3D" id="1.20.1250.20">
    <property type="entry name" value="MFS general substrate transporter like domains"/>
    <property type="match status" value="1"/>
</dbReference>
<feature type="transmembrane region" description="Helical" evidence="6">
    <location>
        <begin position="161"/>
        <end position="182"/>
    </location>
</feature>
<dbReference type="CDD" id="cd06173">
    <property type="entry name" value="MFS_MefA_like"/>
    <property type="match status" value="1"/>
</dbReference>
<dbReference type="PANTHER" id="PTHR23513">
    <property type="entry name" value="INTEGRAL MEMBRANE EFFLUX PROTEIN-RELATED"/>
    <property type="match status" value="1"/>
</dbReference>
<accession>A0A2B0WUA8</accession>
<dbReference type="PANTHER" id="PTHR23513:SF11">
    <property type="entry name" value="STAPHYLOFERRIN A TRANSPORTER"/>
    <property type="match status" value="1"/>
</dbReference>
<dbReference type="RefSeq" id="WP_065230199.1">
    <property type="nucleotide sequence ID" value="NZ_NUXH01000131.1"/>
</dbReference>
<evidence type="ECO:0000256" key="2">
    <source>
        <dbReference type="ARBA" id="ARBA00022475"/>
    </source>
</evidence>
<feature type="transmembrane region" description="Helical" evidence="6">
    <location>
        <begin position="336"/>
        <end position="357"/>
    </location>
</feature>
<dbReference type="Proteomes" id="UP000222851">
    <property type="component" value="Unassembled WGS sequence"/>
</dbReference>
<organism evidence="7 8">
    <name type="scientific">Bacillus anthracis</name>
    <name type="common">anthrax bacterium</name>
    <dbReference type="NCBI Taxonomy" id="1392"/>
    <lineage>
        <taxon>Bacteria</taxon>
        <taxon>Bacillati</taxon>
        <taxon>Bacillota</taxon>
        <taxon>Bacilli</taxon>
        <taxon>Bacillales</taxon>
        <taxon>Bacillaceae</taxon>
        <taxon>Bacillus</taxon>
        <taxon>Bacillus cereus group</taxon>
    </lineage>
</organism>
<sequence>MNNKKLLITGYVTTLLGSYTYDQYIKWVILDETNSAAFLGIATAITSVALFFAQFLGGIAVDKYSPKRTMCAMELISATAALLSIVCIMMNFNLLITVIILNTVLVLTSSVYSIASKAALPYFVVTDHLKSFNSIQTACKNVLTLVSPILAYIMIKIGIDPIYAILLNLITFLLNIFWLIRLKPVSIETKKVATIKFKEAFKVLYSDRVIFKMIIAAGILNFYLFGFELLEKSIGKIYFSSVSIYMLIGIAAAIGAIFAAFLVHSKNDSVQRILSFIDVKKMIFLQGMVILPFVLFSNLYTFLFATFFISFLTIMFNIEFFTLVQLNIDRTILGKVFAIIFLIATSTAPIANLVYGYLIEYDVLITCIVTMVGLIILSLIIPRTENRS</sequence>
<gene>
    <name evidence="7" type="ORF">COJ30_25395</name>
</gene>
<dbReference type="InterPro" id="IPR011701">
    <property type="entry name" value="MFS"/>
</dbReference>
<name>A0A2B0WUA8_BACAN</name>
<comment type="subcellular location">
    <subcellularLocation>
        <location evidence="1">Cell membrane</location>
        <topology evidence="1">Multi-pass membrane protein</topology>
    </subcellularLocation>
</comment>
<keyword evidence="5 6" id="KW-0472">Membrane</keyword>
<dbReference type="InterPro" id="IPR036259">
    <property type="entry name" value="MFS_trans_sf"/>
</dbReference>
<keyword evidence="4 6" id="KW-1133">Transmembrane helix</keyword>
<keyword evidence="2" id="KW-1003">Cell membrane</keyword>
<feature type="transmembrane region" description="Helical" evidence="6">
    <location>
        <begin position="36"/>
        <end position="59"/>
    </location>
</feature>